<evidence type="ECO:0000313" key="1">
    <source>
        <dbReference type="EMBL" id="VCW99266.1"/>
    </source>
</evidence>
<comment type="caution">
    <text evidence="1">The sequence shown here is derived from an EMBL/GenBank/DDBJ whole genome shotgun (WGS) entry which is preliminary data.</text>
</comment>
<organism evidence="1 2">
    <name type="scientific">Gulo gulo</name>
    <name type="common">Wolverine</name>
    <name type="synonym">Gluton</name>
    <dbReference type="NCBI Taxonomy" id="48420"/>
    <lineage>
        <taxon>Eukaryota</taxon>
        <taxon>Metazoa</taxon>
        <taxon>Chordata</taxon>
        <taxon>Craniata</taxon>
        <taxon>Vertebrata</taxon>
        <taxon>Euteleostomi</taxon>
        <taxon>Mammalia</taxon>
        <taxon>Eutheria</taxon>
        <taxon>Laurasiatheria</taxon>
        <taxon>Carnivora</taxon>
        <taxon>Caniformia</taxon>
        <taxon>Musteloidea</taxon>
        <taxon>Mustelidae</taxon>
        <taxon>Guloninae</taxon>
        <taxon>Gulo</taxon>
    </lineage>
</organism>
<proteinExistence type="predicted"/>
<sequence>MHSVTNRQRNQTDISVRTCRSRLDHLLG</sequence>
<dbReference type="AlphaFoldDB" id="A0A9X9LY62"/>
<accession>A0A9X9LY62</accession>
<protein>
    <submittedName>
        <fullName evidence="1">Uncharacterized protein</fullName>
    </submittedName>
</protein>
<reference evidence="1 2" key="1">
    <citation type="submission" date="2018-10" db="EMBL/GenBank/DDBJ databases">
        <authorList>
            <person name="Ekblom R."/>
            <person name="Jareborg N."/>
        </authorList>
    </citation>
    <scope>NUCLEOTIDE SEQUENCE [LARGE SCALE GENOMIC DNA]</scope>
    <source>
        <tissue evidence="1">Muscle</tissue>
    </source>
</reference>
<keyword evidence="2" id="KW-1185">Reference proteome</keyword>
<evidence type="ECO:0000313" key="2">
    <source>
        <dbReference type="Proteomes" id="UP000269945"/>
    </source>
</evidence>
<dbReference type="Proteomes" id="UP000269945">
    <property type="component" value="Unassembled WGS sequence"/>
</dbReference>
<name>A0A9X9LY62_GULGU</name>
<dbReference type="EMBL" id="CYRY02028032">
    <property type="protein sequence ID" value="VCW99266.1"/>
    <property type="molecule type" value="Genomic_DNA"/>
</dbReference>
<gene>
    <name evidence="1" type="ORF">BN2614_LOCUS1</name>
</gene>